<evidence type="ECO:0000256" key="1">
    <source>
        <dbReference type="ARBA" id="ARBA00004177"/>
    </source>
</evidence>
<sequence length="437" mass="50111">MDINTKLNTIISYLTHLRVYRDPQRVRTDTTDLFRFFPNLQPYYGANRIGNLIYLKGTIPIKYQQFIYHIPIIAWLPENYPFAPPQIILDPTPEMEIVKGHPHVNENGLCLHHYLSHWTWSSNISQAVKYLCDTYSAAPPLVTKKKVETNIPNTSPPPYPMQQQQQQQPQQQQLQQQPQNTSWSNMNMNMNQPPPTYAESMGVQQQQQQNTPPSQSPSGIPIVNKPATPPQTTAVSASPVSISPGAAAAAASMALAAQKKNERDEVLQNCTEKLQEIISSFYDTTSKEIENYIAHNATLEEQSIKLTQEEEILKSDMDVFEKLIVSTTEKIEQIDKWIKENEKDEKDLDIDALSAPKDALQKQLLSLVSEDMTIEDALYYLDKALHLNRITLDEYLKNIRTLSREQFMIRATVRKVQQQIQLNLMVIQQHHQQQHVL</sequence>
<evidence type="ECO:0000256" key="4">
    <source>
        <dbReference type="ARBA" id="ARBA00022753"/>
    </source>
</evidence>
<dbReference type="OMA" id="YMNFPQP"/>
<comment type="caution">
    <text evidence="12">The sequence shown here is derived from an EMBL/GenBank/DDBJ whole genome shotgun (WGS) entry which is preliminary data.</text>
</comment>
<feature type="domain" description="SB" evidence="10">
    <location>
        <begin position="358"/>
        <end position="426"/>
    </location>
</feature>
<evidence type="ECO:0000256" key="9">
    <source>
        <dbReference type="SAM" id="MobiDB-lite"/>
    </source>
</evidence>
<evidence type="ECO:0000256" key="3">
    <source>
        <dbReference type="ARBA" id="ARBA00022448"/>
    </source>
</evidence>
<dbReference type="GO" id="GO:0008333">
    <property type="term" value="P:endosome to lysosome transport"/>
    <property type="evidence" value="ECO:0007669"/>
    <property type="project" value="TreeGrafter"/>
</dbReference>
<dbReference type="EMBL" id="ADBJ01000004">
    <property type="protein sequence ID" value="EFA85960.1"/>
    <property type="molecule type" value="Genomic_DNA"/>
</dbReference>
<feature type="compositionally biased region" description="Low complexity" evidence="9">
    <location>
        <begin position="204"/>
        <end position="218"/>
    </location>
</feature>
<gene>
    <name evidence="12" type="primary">tsg101</name>
    <name evidence="12" type="ORF">PPL_01193</name>
</gene>
<comment type="similarity">
    <text evidence="2">Belongs to the ubiquitin-conjugating enzyme family. UEV subfamily.</text>
</comment>
<dbReference type="GO" id="GO:0015031">
    <property type="term" value="P:protein transport"/>
    <property type="evidence" value="ECO:0007669"/>
    <property type="project" value="UniProtKB-UniRule"/>
</dbReference>
<dbReference type="GO" id="GO:0043130">
    <property type="term" value="F:ubiquitin binding"/>
    <property type="evidence" value="ECO:0007669"/>
    <property type="project" value="TreeGrafter"/>
</dbReference>
<evidence type="ECO:0000256" key="2">
    <source>
        <dbReference type="ARBA" id="ARBA00009594"/>
    </source>
</evidence>
<dbReference type="Pfam" id="PF05743">
    <property type="entry name" value="UEV"/>
    <property type="match status" value="1"/>
</dbReference>
<feature type="compositionally biased region" description="Low complexity" evidence="9">
    <location>
        <begin position="161"/>
        <end position="191"/>
    </location>
</feature>
<evidence type="ECO:0000256" key="8">
    <source>
        <dbReference type="SAM" id="Coils"/>
    </source>
</evidence>
<dbReference type="InterPro" id="IPR017916">
    <property type="entry name" value="SB_dom"/>
</dbReference>
<evidence type="ECO:0000256" key="6">
    <source>
        <dbReference type="ARBA" id="ARBA00023054"/>
    </source>
</evidence>
<proteinExistence type="inferred from homology"/>
<dbReference type="RefSeq" id="XP_020438066.1">
    <property type="nucleotide sequence ID" value="XM_020572208.1"/>
</dbReference>
<evidence type="ECO:0000259" key="10">
    <source>
        <dbReference type="PROSITE" id="PS51312"/>
    </source>
</evidence>
<dbReference type="STRING" id="670386.D3AYD3"/>
<evidence type="ECO:0000313" key="13">
    <source>
        <dbReference type="Proteomes" id="UP000001396"/>
    </source>
</evidence>
<dbReference type="PANTHER" id="PTHR23306:SF3">
    <property type="entry name" value="TUMOR SUPPRESSOR PROTEIN 101"/>
    <property type="match status" value="1"/>
</dbReference>
<name>D3AYD3_HETP5</name>
<dbReference type="AlphaFoldDB" id="D3AYD3"/>
<evidence type="ECO:0000256" key="7">
    <source>
        <dbReference type="PROSITE-ProRule" id="PRU00644"/>
    </source>
</evidence>
<dbReference type="PROSITE" id="PS51312">
    <property type="entry name" value="SB"/>
    <property type="match status" value="1"/>
</dbReference>
<comment type="subcellular location">
    <subcellularLocation>
        <location evidence="1">Endosome</location>
    </subcellularLocation>
</comment>
<dbReference type="SUPFAM" id="SSF140111">
    <property type="entry name" value="Endosomal sorting complex assembly domain"/>
    <property type="match status" value="1"/>
</dbReference>
<keyword evidence="13" id="KW-1185">Reference proteome</keyword>
<dbReference type="Pfam" id="PF09454">
    <property type="entry name" value="Vps23_core"/>
    <property type="match status" value="1"/>
</dbReference>
<dbReference type="PROSITE" id="PS51322">
    <property type="entry name" value="UEV"/>
    <property type="match status" value="1"/>
</dbReference>
<dbReference type="SUPFAM" id="SSF54495">
    <property type="entry name" value="UBC-like"/>
    <property type="match status" value="1"/>
</dbReference>
<dbReference type="Gene3D" id="6.10.140.820">
    <property type="match status" value="1"/>
</dbReference>
<keyword evidence="6 8" id="KW-0175">Coiled coil</keyword>
<dbReference type="Gene3D" id="3.10.110.10">
    <property type="entry name" value="Ubiquitin Conjugating Enzyme"/>
    <property type="match status" value="1"/>
</dbReference>
<evidence type="ECO:0000256" key="5">
    <source>
        <dbReference type="ARBA" id="ARBA00022927"/>
    </source>
</evidence>
<evidence type="ECO:0000313" key="12">
    <source>
        <dbReference type="EMBL" id="EFA85960.1"/>
    </source>
</evidence>
<organism evidence="12 13">
    <name type="scientific">Heterostelium pallidum (strain ATCC 26659 / Pp 5 / PN500)</name>
    <name type="common">Cellular slime mold</name>
    <name type="synonym">Polysphondylium pallidum</name>
    <dbReference type="NCBI Taxonomy" id="670386"/>
    <lineage>
        <taxon>Eukaryota</taxon>
        <taxon>Amoebozoa</taxon>
        <taxon>Evosea</taxon>
        <taxon>Eumycetozoa</taxon>
        <taxon>Dictyostelia</taxon>
        <taxon>Acytosteliales</taxon>
        <taxon>Acytosteliaceae</taxon>
        <taxon>Heterostelium</taxon>
    </lineage>
</organism>
<dbReference type="CDD" id="cd11685">
    <property type="entry name" value="UEV_TSG101-like"/>
    <property type="match status" value="1"/>
</dbReference>
<reference evidence="12 13" key="1">
    <citation type="journal article" date="2011" name="Genome Res.">
        <title>Phylogeny-wide analysis of social amoeba genomes highlights ancient origins for complex intercellular communication.</title>
        <authorList>
            <person name="Heidel A.J."/>
            <person name="Lawal H.M."/>
            <person name="Felder M."/>
            <person name="Schilde C."/>
            <person name="Helps N.R."/>
            <person name="Tunggal B."/>
            <person name="Rivero F."/>
            <person name="John U."/>
            <person name="Schleicher M."/>
            <person name="Eichinger L."/>
            <person name="Platzer M."/>
            <person name="Noegel A.A."/>
            <person name="Schaap P."/>
            <person name="Gloeckner G."/>
        </authorList>
    </citation>
    <scope>NUCLEOTIDE SEQUENCE [LARGE SCALE GENOMIC DNA]</scope>
    <source>
        <strain evidence="13">ATCC 26659 / Pp 5 / PN500</strain>
    </source>
</reference>
<dbReference type="FunCoup" id="D3AYD3">
    <property type="interactions" value="188"/>
</dbReference>
<dbReference type="InterPro" id="IPR016135">
    <property type="entry name" value="UBQ-conjugating_enzyme/RWD"/>
</dbReference>
<protein>
    <submittedName>
        <fullName evidence="12">Tumor susceptibility gene 101 protein</fullName>
    </submittedName>
</protein>
<feature type="domain" description="UEV" evidence="11">
    <location>
        <begin position="7"/>
        <end position="145"/>
    </location>
</feature>
<dbReference type="Proteomes" id="UP000001396">
    <property type="component" value="Unassembled WGS sequence"/>
</dbReference>
<keyword evidence="3 7" id="KW-0813">Transport</keyword>
<dbReference type="InterPro" id="IPR037202">
    <property type="entry name" value="ESCRT_assembly_dom"/>
</dbReference>
<dbReference type="InParanoid" id="D3AYD3"/>
<dbReference type="GO" id="GO:0000813">
    <property type="term" value="C:ESCRT I complex"/>
    <property type="evidence" value="ECO:0007669"/>
    <property type="project" value="TreeGrafter"/>
</dbReference>
<evidence type="ECO:0000259" key="11">
    <source>
        <dbReference type="PROSITE" id="PS51322"/>
    </source>
</evidence>
<dbReference type="InterPro" id="IPR052070">
    <property type="entry name" value="ESCRT-I_UEV_domain"/>
</dbReference>
<accession>D3AYD3</accession>
<dbReference type="GeneID" id="31356723"/>
<feature type="region of interest" description="Disordered" evidence="9">
    <location>
        <begin position="148"/>
        <end position="238"/>
    </location>
</feature>
<keyword evidence="5 7" id="KW-0653">Protein transport</keyword>
<feature type="coiled-coil region" evidence="8">
    <location>
        <begin position="282"/>
        <end position="309"/>
    </location>
</feature>
<dbReference type="PANTHER" id="PTHR23306">
    <property type="entry name" value="TUMOR SUSCEPTIBILITY GENE 101 PROTEIN-RELATED"/>
    <property type="match status" value="1"/>
</dbReference>
<dbReference type="InterPro" id="IPR008883">
    <property type="entry name" value="UEV_N"/>
</dbReference>
<keyword evidence="4" id="KW-0967">Endosome</keyword>